<organism evidence="1 2">
    <name type="scientific">Microbacterium aurugineum</name>
    <dbReference type="NCBI Taxonomy" id="2851642"/>
    <lineage>
        <taxon>Bacteria</taxon>
        <taxon>Bacillati</taxon>
        <taxon>Actinomycetota</taxon>
        <taxon>Actinomycetes</taxon>
        <taxon>Micrococcales</taxon>
        <taxon>Microbacteriaceae</taxon>
        <taxon>Microbacterium</taxon>
    </lineage>
</organism>
<dbReference type="RefSeq" id="WP_261812415.1">
    <property type="nucleotide sequence ID" value="NZ_CP078078.1"/>
</dbReference>
<accession>A0ABY4J0U1</accession>
<sequence>MTEHPATPQLNGLDVYIITYDEEGNEERLLPSELTGDVTDRSPHLGINKGTWTIDRIKHGPFIASEPQLRLVNVGSLGRALAVNGHGTTLIVDRSAPPLDEDIADVDQRYDVDMMGEAVVASITKRYPTQPPETNAEIASRLERVAAAYDCRIIDVSFTLAGGGTPEEMLSDWPEGDELLEPFRAQTIDTLTTMAHDVTVSIATDEGKTMAALLDGAAAMADYLSATQTGPLDASAVLNLLRGGHFNLLIGESESDYLEVKTQMHAISAPGDTGKRAKVELAQDVARFANGSVDAVLVIGYREQTGGGNQIGSLTPVADAILNIPQIQELLDARIVPPLDGLVIEKFPTSHVESVLAIYVPTQPSEMQPYLVHGAIVGGKVEGAFFSIVRRRGEGSITTSAQQIHAYIVAGRRYLREPATSGGPANQGGAPVSS</sequence>
<keyword evidence="2" id="KW-1185">Reference proteome</keyword>
<protein>
    <submittedName>
        <fullName evidence="1">Uncharacterized protein</fullName>
    </submittedName>
</protein>
<evidence type="ECO:0000313" key="2">
    <source>
        <dbReference type="Proteomes" id="UP000830631"/>
    </source>
</evidence>
<dbReference type="Gene3D" id="3.30.950.30">
    <property type="entry name" value="Schlafen, AAA domain"/>
    <property type="match status" value="1"/>
</dbReference>
<name>A0ABY4J0U1_9MICO</name>
<dbReference type="EMBL" id="CP078078">
    <property type="protein sequence ID" value="UPL17333.1"/>
    <property type="molecule type" value="Genomic_DNA"/>
</dbReference>
<gene>
    <name evidence="1" type="ORF">KV397_05980</name>
</gene>
<dbReference type="Proteomes" id="UP000830631">
    <property type="component" value="Chromosome"/>
</dbReference>
<reference evidence="1 2" key="1">
    <citation type="submission" date="2021-06" db="EMBL/GenBank/DDBJ databases">
        <title>Genome-based taxonomic framework of Microbacterium strains isolated from marine environment, the description of four new species and reclassification of four preexisting species.</title>
        <authorList>
            <person name="Lee S.D."/>
            <person name="Kim S.-M."/>
            <person name="Byeon Y.-S."/>
            <person name="Yang H.L."/>
            <person name="Kim I.S."/>
        </authorList>
    </citation>
    <scope>NUCLEOTIDE SEQUENCE [LARGE SCALE GENOMIC DNA]</scope>
    <source>
        <strain evidence="1 2">KSW4-10</strain>
    </source>
</reference>
<proteinExistence type="predicted"/>
<dbReference type="InterPro" id="IPR038461">
    <property type="entry name" value="Schlafen_AlbA_2_dom_sf"/>
</dbReference>
<evidence type="ECO:0000313" key="1">
    <source>
        <dbReference type="EMBL" id="UPL17333.1"/>
    </source>
</evidence>